<dbReference type="HOGENOM" id="CLU_2691706_0_0_1"/>
<dbReference type="Proteomes" id="UP000006038">
    <property type="component" value="Chromosome 7"/>
</dbReference>
<evidence type="ECO:0000313" key="3">
    <source>
        <dbReference type="Proteomes" id="UP000006038"/>
    </source>
</evidence>
<organism evidence="2">
    <name type="scientific">Oryza brachyantha</name>
    <name type="common">malo sina</name>
    <dbReference type="NCBI Taxonomy" id="4533"/>
    <lineage>
        <taxon>Eukaryota</taxon>
        <taxon>Viridiplantae</taxon>
        <taxon>Streptophyta</taxon>
        <taxon>Embryophyta</taxon>
        <taxon>Tracheophyta</taxon>
        <taxon>Spermatophyta</taxon>
        <taxon>Magnoliopsida</taxon>
        <taxon>Liliopsida</taxon>
        <taxon>Poales</taxon>
        <taxon>Poaceae</taxon>
        <taxon>BOP clade</taxon>
        <taxon>Oryzoideae</taxon>
        <taxon>Oryzeae</taxon>
        <taxon>Oryzinae</taxon>
        <taxon>Oryza</taxon>
    </lineage>
</organism>
<dbReference type="EnsemblPlants" id="OB07G13860.1">
    <property type="protein sequence ID" value="OB07G13860.1"/>
    <property type="gene ID" value="OB07G13860"/>
</dbReference>
<feature type="compositionally biased region" description="Basic residues" evidence="1">
    <location>
        <begin position="7"/>
        <end position="19"/>
    </location>
</feature>
<dbReference type="AlphaFoldDB" id="J3MJ04"/>
<dbReference type="Gramene" id="OB07G13860.1">
    <property type="protein sequence ID" value="OB07G13860.1"/>
    <property type="gene ID" value="OB07G13860"/>
</dbReference>
<reference evidence="2" key="2">
    <citation type="submission" date="2013-04" db="UniProtKB">
        <authorList>
            <consortium name="EnsemblPlants"/>
        </authorList>
    </citation>
    <scope>IDENTIFICATION</scope>
</reference>
<protein>
    <submittedName>
        <fullName evidence="2">Uncharacterized protein</fullName>
    </submittedName>
</protein>
<evidence type="ECO:0000313" key="2">
    <source>
        <dbReference type="EnsemblPlants" id="OB07G13860.1"/>
    </source>
</evidence>
<keyword evidence="3" id="KW-1185">Reference proteome</keyword>
<sequence length="74" mass="8112">MWMLLPKGRRVHNGSRRQGLRMPSSGGSGPNENSSVVFGWSSAPWPDDENSSLTGVKPASGDSPFQLLRMLRDQ</sequence>
<accession>J3MJ04</accession>
<feature type="region of interest" description="Disordered" evidence="1">
    <location>
        <begin position="1"/>
        <end position="65"/>
    </location>
</feature>
<proteinExistence type="predicted"/>
<name>J3MJ04_ORYBR</name>
<evidence type="ECO:0000256" key="1">
    <source>
        <dbReference type="SAM" id="MobiDB-lite"/>
    </source>
</evidence>
<reference evidence="2" key="1">
    <citation type="journal article" date="2013" name="Nat. Commun.">
        <title>Whole-genome sequencing of Oryza brachyantha reveals mechanisms underlying Oryza genome evolution.</title>
        <authorList>
            <person name="Chen J."/>
            <person name="Huang Q."/>
            <person name="Gao D."/>
            <person name="Wang J."/>
            <person name="Lang Y."/>
            <person name="Liu T."/>
            <person name="Li B."/>
            <person name="Bai Z."/>
            <person name="Luis Goicoechea J."/>
            <person name="Liang C."/>
            <person name="Chen C."/>
            <person name="Zhang W."/>
            <person name="Sun S."/>
            <person name="Liao Y."/>
            <person name="Zhang X."/>
            <person name="Yang L."/>
            <person name="Song C."/>
            <person name="Wang M."/>
            <person name="Shi J."/>
            <person name="Liu G."/>
            <person name="Liu J."/>
            <person name="Zhou H."/>
            <person name="Zhou W."/>
            <person name="Yu Q."/>
            <person name="An N."/>
            <person name="Chen Y."/>
            <person name="Cai Q."/>
            <person name="Wang B."/>
            <person name="Liu B."/>
            <person name="Min J."/>
            <person name="Huang Y."/>
            <person name="Wu H."/>
            <person name="Li Z."/>
            <person name="Zhang Y."/>
            <person name="Yin Y."/>
            <person name="Song W."/>
            <person name="Jiang J."/>
            <person name="Jackson S.A."/>
            <person name="Wing R.A."/>
            <person name="Wang J."/>
            <person name="Chen M."/>
        </authorList>
    </citation>
    <scope>NUCLEOTIDE SEQUENCE [LARGE SCALE GENOMIC DNA]</scope>
    <source>
        <strain evidence="2">cv. IRGC 101232</strain>
    </source>
</reference>